<dbReference type="InterPro" id="IPR026960">
    <property type="entry name" value="RVT-Znf"/>
</dbReference>
<keyword evidence="3" id="KW-1185">Reference proteome</keyword>
<gene>
    <name evidence="2" type="ORF">QYE76_058468</name>
</gene>
<reference evidence="2" key="1">
    <citation type="submission" date="2023-07" db="EMBL/GenBank/DDBJ databases">
        <title>A chromosome-level genome assembly of Lolium multiflorum.</title>
        <authorList>
            <person name="Chen Y."/>
            <person name="Copetti D."/>
            <person name="Kolliker R."/>
            <person name="Studer B."/>
        </authorList>
    </citation>
    <scope>NUCLEOTIDE SEQUENCE</scope>
    <source>
        <strain evidence="2">02402/16</strain>
        <tissue evidence="2">Leaf</tissue>
    </source>
</reference>
<protein>
    <recommendedName>
        <fullName evidence="1">Reverse transcriptase zinc-binding domain-containing protein</fullName>
    </recommendedName>
</protein>
<proteinExistence type="predicted"/>
<dbReference type="EMBL" id="JAUUTY010000003">
    <property type="protein sequence ID" value="KAK1670309.1"/>
    <property type="molecule type" value="Genomic_DNA"/>
</dbReference>
<evidence type="ECO:0000313" key="2">
    <source>
        <dbReference type="EMBL" id="KAK1670309.1"/>
    </source>
</evidence>
<dbReference type="Pfam" id="PF13966">
    <property type="entry name" value="zf-RVT"/>
    <property type="match status" value="1"/>
</dbReference>
<evidence type="ECO:0000259" key="1">
    <source>
        <dbReference type="Pfam" id="PF13966"/>
    </source>
</evidence>
<dbReference type="Proteomes" id="UP001231189">
    <property type="component" value="Unassembled WGS sequence"/>
</dbReference>
<sequence length="282" mass="31332">MVARPAMGAPYGGPTLAPLLPLAPSVIGRILREIFSHADLPKYCKEENGAKGDPPAKLDQVSCAHCDHGAVAAVHCALDNHAGVILQPHPDLIRWRWTESGVYTTASAYRYQFTRSCAPFRSAKFWKGHAEAKCRFFAWLALHGKVLTADNLALRGWPHDPICKLCHIHQETVQHLTLDCQFSTTVREQIFAWNGTFGVPPPPGGRSLNDWCDETISHIPKEKKREASGAIIYSMWGVWKERNRRVFQNTALQPTTMAALVKEDIAQRAYAHTQDPGDGSFA</sequence>
<name>A0AAD8T6B4_LOLMU</name>
<accession>A0AAD8T6B4</accession>
<feature type="domain" description="Reverse transcriptase zinc-binding" evidence="1">
    <location>
        <begin position="103"/>
        <end position="185"/>
    </location>
</feature>
<evidence type="ECO:0000313" key="3">
    <source>
        <dbReference type="Proteomes" id="UP001231189"/>
    </source>
</evidence>
<comment type="caution">
    <text evidence="2">The sequence shown here is derived from an EMBL/GenBank/DDBJ whole genome shotgun (WGS) entry which is preliminary data.</text>
</comment>
<dbReference type="AlphaFoldDB" id="A0AAD8T6B4"/>
<organism evidence="2 3">
    <name type="scientific">Lolium multiflorum</name>
    <name type="common">Italian ryegrass</name>
    <name type="synonym">Lolium perenne subsp. multiflorum</name>
    <dbReference type="NCBI Taxonomy" id="4521"/>
    <lineage>
        <taxon>Eukaryota</taxon>
        <taxon>Viridiplantae</taxon>
        <taxon>Streptophyta</taxon>
        <taxon>Embryophyta</taxon>
        <taxon>Tracheophyta</taxon>
        <taxon>Spermatophyta</taxon>
        <taxon>Magnoliopsida</taxon>
        <taxon>Liliopsida</taxon>
        <taxon>Poales</taxon>
        <taxon>Poaceae</taxon>
        <taxon>BOP clade</taxon>
        <taxon>Pooideae</taxon>
        <taxon>Poodae</taxon>
        <taxon>Poeae</taxon>
        <taxon>Poeae Chloroplast Group 2 (Poeae type)</taxon>
        <taxon>Loliodinae</taxon>
        <taxon>Loliinae</taxon>
        <taxon>Lolium</taxon>
    </lineage>
</organism>